<feature type="compositionally biased region" description="Acidic residues" evidence="1">
    <location>
        <begin position="61"/>
        <end position="86"/>
    </location>
</feature>
<sequence>MSYWQQHRAATCAGSVPGVEDGRRLPMLVILSMPPGWYLSNLVNLPSDWLKLSIDAVPGDDNAEEDEDEDEDDDEARDRDEEDGDETVGGQVNAARPEASGFLFDRSHLFGGSLQPVEGISCPTKSPNLSRIHHTYSFVAVKDSAGHHVPPSGARQPGFLDLPFQWFAECTATITDVAKQNQPTTHLSCWRSSVKASQDASFQGRKNPKAGRLALPLLGQGRDAVASSSNMNQLRNSIDIAALPTSYGGAIMVCRQFGFRYIWINSLCIIQDSREDWQREALTMKEVYQNSVLNVTAAEAEESSDASFLSRDAGFIRPVQVDAEWDDIAGLQPRYYLFDEEPLKDDMEDSSLRRRA</sequence>
<keyword evidence="4" id="KW-1185">Reference proteome</keyword>
<feature type="domain" description="Heterokaryon incompatibility" evidence="2">
    <location>
        <begin position="233"/>
        <end position="355"/>
    </location>
</feature>
<dbReference type="PANTHER" id="PTHR33112:SF15">
    <property type="entry name" value="HETEROKARYON INCOMPATIBILITY DOMAIN-CONTAINING PROTEIN"/>
    <property type="match status" value="1"/>
</dbReference>
<evidence type="ECO:0000256" key="1">
    <source>
        <dbReference type="SAM" id="MobiDB-lite"/>
    </source>
</evidence>
<accession>A0AAN6TV97</accession>
<organism evidence="3 4">
    <name type="scientific">Parathielavia appendiculata</name>
    <dbReference type="NCBI Taxonomy" id="2587402"/>
    <lineage>
        <taxon>Eukaryota</taxon>
        <taxon>Fungi</taxon>
        <taxon>Dikarya</taxon>
        <taxon>Ascomycota</taxon>
        <taxon>Pezizomycotina</taxon>
        <taxon>Sordariomycetes</taxon>
        <taxon>Sordariomycetidae</taxon>
        <taxon>Sordariales</taxon>
        <taxon>Chaetomiaceae</taxon>
        <taxon>Parathielavia</taxon>
    </lineage>
</organism>
<protein>
    <recommendedName>
        <fullName evidence="2">Heterokaryon incompatibility domain-containing protein</fullName>
    </recommendedName>
</protein>
<reference evidence="3" key="1">
    <citation type="journal article" date="2023" name="Mol. Phylogenet. Evol.">
        <title>Genome-scale phylogeny and comparative genomics of the fungal order Sordariales.</title>
        <authorList>
            <person name="Hensen N."/>
            <person name="Bonometti L."/>
            <person name="Westerberg I."/>
            <person name="Brannstrom I.O."/>
            <person name="Guillou S."/>
            <person name="Cros-Aarteil S."/>
            <person name="Calhoun S."/>
            <person name="Haridas S."/>
            <person name="Kuo A."/>
            <person name="Mondo S."/>
            <person name="Pangilinan J."/>
            <person name="Riley R."/>
            <person name="LaButti K."/>
            <person name="Andreopoulos B."/>
            <person name="Lipzen A."/>
            <person name="Chen C."/>
            <person name="Yan M."/>
            <person name="Daum C."/>
            <person name="Ng V."/>
            <person name="Clum A."/>
            <person name="Steindorff A."/>
            <person name="Ohm R.A."/>
            <person name="Martin F."/>
            <person name="Silar P."/>
            <person name="Natvig D.O."/>
            <person name="Lalanne C."/>
            <person name="Gautier V."/>
            <person name="Ament-Velasquez S.L."/>
            <person name="Kruys A."/>
            <person name="Hutchinson M.I."/>
            <person name="Powell A.J."/>
            <person name="Barry K."/>
            <person name="Miller A.N."/>
            <person name="Grigoriev I.V."/>
            <person name="Debuchy R."/>
            <person name="Gladieux P."/>
            <person name="Hiltunen Thoren M."/>
            <person name="Johannesson H."/>
        </authorList>
    </citation>
    <scope>NUCLEOTIDE SEQUENCE</scope>
    <source>
        <strain evidence="3">CBS 731.68</strain>
    </source>
</reference>
<feature type="region of interest" description="Disordered" evidence="1">
    <location>
        <begin position="57"/>
        <end position="95"/>
    </location>
</feature>
<reference evidence="3" key="2">
    <citation type="submission" date="2023-05" db="EMBL/GenBank/DDBJ databases">
        <authorList>
            <consortium name="Lawrence Berkeley National Laboratory"/>
            <person name="Steindorff A."/>
            <person name="Hensen N."/>
            <person name="Bonometti L."/>
            <person name="Westerberg I."/>
            <person name="Brannstrom I.O."/>
            <person name="Guillou S."/>
            <person name="Cros-Aarteil S."/>
            <person name="Calhoun S."/>
            <person name="Haridas S."/>
            <person name="Kuo A."/>
            <person name="Mondo S."/>
            <person name="Pangilinan J."/>
            <person name="Riley R."/>
            <person name="Labutti K."/>
            <person name="Andreopoulos B."/>
            <person name="Lipzen A."/>
            <person name="Chen C."/>
            <person name="Yanf M."/>
            <person name="Daum C."/>
            <person name="Ng V."/>
            <person name="Clum A."/>
            <person name="Ohm R."/>
            <person name="Martin F."/>
            <person name="Silar P."/>
            <person name="Natvig D."/>
            <person name="Lalanne C."/>
            <person name="Gautier V."/>
            <person name="Ament-Velasquez S.L."/>
            <person name="Kruys A."/>
            <person name="Hutchinson M.I."/>
            <person name="Powell A.J."/>
            <person name="Barry K."/>
            <person name="Miller A.N."/>
            <person name="Grigoriev I.V."/>
            <person name="Debuchy R."/>
            <person name="Gladieux P."/>
            <person name="Thoren M.H."/>
            <person name="Johannesson H."/>
        </authorList>
    </citation>
    <scope>NUCLEOTIDE SEQUENCE</scope>
    <source>
        <strain evidence="3">CBS 731.68</strain>
    </source>
</reference>
<gene>
    <name evidence="3" type="ORF">N657DRAFT_700609</name>
</gene>
<dbReference type="InterPro" id="IPR010730">
    <property type="entry name" value="HET"/>
</dbReference>
<evidence type="ECO:0000313" key="3">
    <source>
        <dbReference type="EMBL" id="KAK4121139.1"/>
    </source>
</evidence>
<proteinExistence type="predicted"/>
<dbReference type="Pfam" id="PF06985">
    <property type="entry name" value="HET"/>
    <property type="match status" value="1"/>
</dbReference>
<dbReference type="PANTHER" id="PTHR33112">
    <property type="entry name" value="DOMAIN PROTEIN, PUTATIVE-RELATED"/>
    <property type="match status" value="1"/>
</dbReference>
<dbReference type="RefSeq" id="XP_062644910.1">
    <property type="nucleotide sequence ID" value="XM_062797347.1"/>
</dbReference>
<dbReference type="Proteomes" id="UP001302602">
    <property type="component" value="Unassembled WGS sequence"/>
</dbReference>
<evidence type="ECO:0000313" key="4">
    <source>
        <dbReference type="Proteomes" id="UP001302602"/>
    </source>
</evidence>
<dbReference type="GeneID" id="87834116"/>
<evidence type="ECO:0000259" key="2">
    <source>
        <dbReference type="Pfam" id="PF06985"/>
    </source>
</evidence>
<dbReference type="EMBL" id="MU853235">
    <property type="protein sequence ID" value="KAK4121139.1"/>
    <property type="molecule type" value="Genomic_DNA"/>
</dbReference>
<name>A0AAN6TV97_9PEZI</name>
<comment type="caution">
    <text evidence="3">The sequence shown here is derived from an EMBL/GenBank/DDBJ whole genome shotgun (WGS) entry which is preliminary data.</text>
</comment>
<dbReference type="AlphaFoldDB" id="A0AAN6TV97"/>